<feature type="region of interest" description="Disordered" evidence="1">
    <location>
        <begin position="47"/>
        <end position="76"/>
    </location>
</feature>
<sequence>RELVLANLVKLLYVNIEHQIADIHTKSLSKARFNDADGISSKAEPERKWYGDRYKEGSDSKEETETMEKAGDPYSGGTVAEVNKLAYQGTSKGKQECESKTIKSFREFGVIS</sequence>
<name>A0A498K696_MALDO</name>
<keyword evidence="3" id="KW-1185">Reference proteome</keyword>
<accession>A0A498K696</accession>
<dbReference type="EMBL" id="RDQH01000329">
    <property type="protein sequence ID" value="RXI03789.1"/>
    <property type="molecule type" value="Genomic_DNA"/>
</dbReference>
<evidence type="ECO:0000256" key="1">
    <source>
        <dbReference type="SAM" id="MobiDB-lite"/>
    </source>
</evidence>
<feature type="compositionally biased region" description="Basic and acidic residues" evidence="1">
    <location>
        <begin position="47"/>
        <end position="71"/>
    </location>
</feature>
<proteinExistence type="predicted"/>
<organism evidence="2 3">
    <name type="scientific">Malus domestica</name>
    <name type="common">Apple</name>
    <name type="synonym">Pyrus malus</name>
    <dbReference type="NCBI Taxonomy" id="3750"/>
    <lineage>
        <taxon>Eukaryota</taxon>
        <taxon>Viridiplantae</taxon>
        <taxon>Streptophyta</taxon>
        <taxon>Embryophyta</taxon>
        <taxon>Tracheophyta</taxon>
        <taxon>Spermatophyta</taxon>
        <taxon>Magnoliopsida</taxon>
        <taxon>eudicotyledons</taxon>
        <taxon>Gunneridae</taxon>
        <taxon>Pentapetalae</taxon>
        <taxon>rosids</taxon>
        <taxon>fabids</taxon>
        <taxon>Rosales</taxon>
        <taxon>Rosaceae</taxon>
        <taxon>Amygdaloideae</taxon>
        <taxon>Maleae</taxon>
        <taxon>Malus</taxon>
    </lineage>
</organism>
<dbReference type="Proteomes" id="UP000290289">
    <property type="component" value="Chromosome 3"/>
</dbReference>
<dbReference type="AlphaFoldDB" id="A0A498K696"/>
<evidence type="ECO:0000313" key="3">
    <source>
        <dbReference type="Proteomes" id="UP000290289"/>
    </source>
</evidence>
<feature type="non-terminal residue" evidence="2">
    <location>
        <position position="1"/>
    </location>
</feature>
<gene>
    <name evidence="2" type="ORF">DVH24_038063</name>
</gene>
<evidence type="ECO:0000313" key="2">
    <source>
        <dbReference type="EMBL" id="RXI03789.1"/>
    </source>
</evidence>
<reference evidence="2 3" key="1">
    <citation type="submission" date="2018-10" db="EMBL/GenBank/DDBJ databases">
        <title>A high-quality apple genome assembly.</title>
        <authorList>
            <person name="Hu J."/>
        </authorList>
    </citation>
    <scope>NUCLEOTIDE SEQUENCE [LARGE SCALE GENOMIC DNA]</scope>
    <source>
        <strain evidence="3">cv. HFTH1</strain>
        <tissue evidence="2">Young leaf</tissue>
    </source>
</reference>
<protein>
    <submittedName>
        <fullName evidence="2">Uncharacterized protein</fullName>
    </submittedName>
</protein>
<comment type="caution">
    <text evidence="2">The sequence shown here is derived from an EMBL/GenBank/DDBJ whole genome shotgun (WGS) entry which is preliminary data.</text>
</comment>